<feature type="compositionally biased region" description="Basic and acidic residues" evidence="1">
    <location>
        <begin position="36"/>
        <end position="45"/>
    </location>
</feature>
<dbReference type="EMBL" id="CAJVPV010002946">
    <property type="protein sequence ID" value="CAG8539713.1"/>
    <property type="molecule type" value="Genomic_DNA"/>
</dbReference>
<feature type="compositionally biased region" description="Polar residues" evidence="1">
    <location>
        <begin position="19"/>
        <end position="30"/>
    </location>
</feature>
<sequence>LETRKLTKGNKKEYKHRNTTNNMGTTQLNSEFGEEFADKKVHLESEVDQTTDNQESGSESEPEVYFLFSHRGRKHDPRGDKRMGLFGPFSPRGPKGFGFPFHDEPRRIDRHPHERPHDASNGRRIPPHDRGFRHRPHARNPEKDGFTEAIEGERGHSPHRGMRRFGPGPHGKRGSSLESDSEFHREPRHHGDHIRRPHGFGPRKHRYGPRNDSCVSSETEEYTHFPSYHLPRERRHRSRGGPRDGFESEEQIHLPRERRHRSRDGFEGEEQIHFPREHGHRHRGGPHNKLEIEELIHHLFQDYHHRGHGIGPRGRFEAEENAKHSNRNSGSHKYGHGPHRRFEAEGSVKEFHGKHEHRDGHPSLGNEHGRRGERGPRGISSRGRKHTRLDRKSGYFSNNSEHRDPHRNGFGPSDSRKFEHGRHRPDAEHKIRHHRGSHEFERARNGPESHYVHEAFKNNRGGFDLRGRHKLENARPHLHRHVPGHRIRQAPQLAEKIALLNSMGFPSENNAHYEELLKKFNGRIDDGNEDSGNEGSENEGDEENGDENNKTLEGYDIVGERADNTQI</sequence>
<comment type="caution">
    <text evidence="2">The sequence shown here is derived from an EMBL/GenBank/DDBJ whole genome shotgun (WGS) entry which is preliminary data.</text>
</comment>
<organism evidence="2 3">
    <name type="scientific">Acaulospora morrowiae</name>
    <dbReference type="NCBI Taxonomy" id="94023"/>
    <lineage>
        <taxon>Eukaryota</taxon>
        <taxon>Fungi</taxon>
        <taxon>Fungi incertae sedis</taxon>
        <taxon>Mucoromycota</taxon>
        <taxon>Glomeromycotina</taxon>
        <taxon>Glomeromycetes</taxon>
        <taxon>Diversisporales</taxon>
        <taxon>Acaulosporaceae</taxon>
        <taxon>Acaulospora</taxon>
    </lineage>
</organism>
<name>A0A9N9FKG4_9GLOM</name>
<evidence type="ECO:0000313" key="3">
    <source>
        <dbReference type="Proteomes" id="UP000789342"/>
    </source>
</evidence>
<feature type="region of interest" description="Disordered" evidence="1">
    <location>
        <begin position="320"/>
        <end position="445"/>
    </location>
</feature>
<feature type="compositionally biased region" description="Basic and acidic residues" evidence="1">
    <location>
        <begin position="241"/>
        <end position="255"/>
    </location>
</feature>
<dbReference type="AlphaFoldDB" id="A0A9N9FKG4"/>
<feature type="compositionally biased region" description="Basic and acidic residues" evidence="1">
    <location>
        <begin position="558"/>
        <end position="567"/>
    </location>
</feature>
<feature type="compositionally biased region" description="Basic and acidic residues" evidence="1">
    <location>
        <begin position="340"/>
        <end position="376"/>
    </location>
</feature>
<feature type="compositionally biased region" description="Acidic residues" evidence="1">
    <location>
        <begin position="527"/>
        <end position="546"/>
    </location>
</feature>
<accession>A0A9N9FKG4</accession>
<gene>
    <name evidence="2" type="ORF">AMORRO_LOCUS5068</name>
</gene>
<feature type="compositionally biased region" description="Basic and acidic residues" evidence="1">
    <location>
        <begin position="414"/>
        <end position="429"/>
    </location>
</feature>
<feature type="compositionally biased region" description="Polar residues" evidence="1">
    <location>
        <begin position="48"/>
        <end position="59"/>
    </location>
</feature>
<evidence type="ECO:0000313" key="2">
    <source>
        <dbReference type="EMBL" id="CAG8539713.1"/>
    </source>
</evidence>
<feature type="compositionally biased region" description="Basic residues" evidence="1">
    <location>
        <begin position="186"/>
        <end position="208"/>
    </location>
</feature>
<protein>
    <submittedName>
        <fullName evidence="2">11567_t:CDS:1</fullName>
    </submittedName>
</protein>
<feature type="region of interest" description="Disordered" evidence="1">
    <location>
        <begin position="1"/>
        <end position="286"/>
    </location>
</feature>
<feature type="compositionally biased region" description="Basic and acidic residues" evidence="1">
    <location>
        <begin position="139"/>
        <end position="156"/>
    </location>
</feature>
<feature type="compositionally biased region" description="Basic and acidic residues" evidence="1">
    <location>
        <begin position="263"/>
        <end position="277"/>
    </location>
</feature>
<evidence type="ECO:0000256" key="1">
    <source>
        <dbReference type="SAM" id="MobiDB-lite"/>
    </source>
</evidence>
<reference evidence="2" key="1">
    <citation type="submission" date="2021-06" db="EMBL/GenBank/DDBJ databases">
        <authorList>
            <person name="Kallberg Y."/>
            <person name="Tangrot J."/>
            <person name="Rosling A."/>
        </authorList>
    </citation>
    <scope>NUCLEOTIDE SEQUENCE</scope>
    <source>
        <strain evidence="2">CL551</strain>
    </source>
</reference>
<proteinExistence type="predicted"/>
<keyword evidence="3" id="KW-1185">Reference proteome</keyword>
<feature type="non-terminal residue" evidence="2">
    <location>
        <position position="567"/>
    </location>
</feature>
<dbReference type="Proteomes" id="UP000789342">
    <property type="component" value="Unassembled WGS sequence"/>
</dbReference>
<dbReference type="OrthoDB" id="10629340at2759"/>
<feature type="region of interest" description="Disordered" evidence="1">
    <location>
        <begin position="522"/>
        <end position="567"/>
    </location>
</feature>
<feature type="compositionally biased region" description="Basic residues" evidence="1">
    <location>
        <begin position="1"/>
        <end position="18"/>
    </location>
</feature>
<feature type="compositionally biased region" description="Basic and acidic residues" evidence="1">
    <location>
        <begin position="101"/>
        <end position="130"/>
    </location>
</feature>